<dbReference type="EMBL" id="FOWD01000007">
    <property type="protein sequence ID" value="SFO04362.1"/>
    <property type="molecule type" value="Genomic_DNA"/>
</dbReference>
<proteinExistence type="inferred from homology"/>
<comment type="similarity">
    <text evidence="7">Belongs to the binding-protein-dependent transport system permease family.</text>
</comment>
<evidence type="ECO:0000256" key="7">
    <source>
        <dbReference type="RuleBase" id="RU363032"/>
    </source>
</evidence>
<evidence type="ECO:0000313" key="10">
    <source>
        <dbReference type="Proteomes" id="UP000198806"/>
    </source>
</evidence>
<evidence type="ECO:0000259" key="8">
    <source>
        <dbReference type="PROSITE" id="PS50928"/>
    </source>
</evidence>
<dbReference type="Gene3D" id="1.10.3720.10">
    <property type="entry name" value="MetI-like"/>
    <property type="match status" value="1"/>
</dbReference>
<feature type="transmembrane region" description="Helical" evidence="7">
    <location>
        <begin position="253"/>
        <end position="279"/>
    </location>
</feature>
<accession>A0A1I5DYS6</accession>
<dbReference type="GO" id="GO:0055085">
    <property type="term" value="P:transmembrane transport"/>
    <property type="evidence" value="ECO:0007669"/>
    <property type="project" value="InterPro"/>
</dbReference>
<dbReference type="SUPFAM" id="SSF161098">
    <property type="entry name" value="MetI-like"/>
    <property type="match status" value="1"/>
</dbReference>
<evidence type="ECO:0000256" key="3">
    <source>
        <dbReference type="ARBA" id="ARBA00022475"/>
    </source>
</evidence>
<evidence type="ECO:0000256" key="1">
    <source>
        <dbReference type="ARBA" id="ARBA00004651"/>
    </source>
</evidence>
<feature type="transmembrane region" description="Helical" evidence="7">
    <location>
        <begin position="102"/>
        <end position="122"/>
    </location>
</feature>
<sequence>MRKSNFWGLLFVSPFIIGIIVFFVFPVLFSGYISFTKWDMFNPPKFVGLKNWIDSVTNPVFWISFRNVFYFALIFVPLQTIFALIIAHMLNHKIRLKGFFRACYFLPNITPWVAGAIVWKFLYGYDFGLINHILRLLGLNGSYWYDSEKWWVAIGSLALMNVWKGMGQTMVILLAAMQNVPTEIVEAAKAEGAGRTTIFRKITVPMISPMVFLTMILSTISAFTAFDVFLTMFDVYSLPDRNSVVNLMVYREAFMYGKMGPASTLAWMLFIIILIITVIQRKFEKRWVHYEN</sequence>
<gene>
    <name evidence="9" type="ORF">SAMN04489757_10774</name>
</gene>
<dbReference type="Pfam" id="PF00528">
    <property type="entry name" value="BPD_transp_1"/>
    <property type="match status" value="1"/>
</dbReference>
<keyword evidence="6 7" id="KW-0472">Membrane</keyword>
<dbReference type="PANTHER" id="PTHR30193:SF1">
    <property type="entry name" value="ABC TRANSPORTER PERMEASE PROTEIN YESP-RELATED"/>
    <property type="match status" value="1"/>
</dbReference>
<evidence type="ECO:0000313" key="9">
    <source>
        <dbReference type="EMBL" id="SFO04362.1"/>
    </source>
</evidence>
<feature type="transmembrane region" description="Helical" evidence="7">
    <location>
        <begin position="7"/>
        <end position="35"/>
    </location>
</feature>
<dbReference type="STRING" id="1527.SAMN04489757_10774"/>
<dbReference type="PROSITE" id="PS50928">
    <property type="entry name" value="ABC_TM1"/>
    <property type="match status" value="1"/>
</dbReference>
<name>A0A1I5DYS6_9FIRM</name>
<evidence type="ECO:0000256" key="4">
    <source>
        <dbReference type="ARBA" id="ARBA00022692"/>
    </source>
</evidence>
<protein>
    <submittedName>
        <fullName evidence="9">Carbohydrate ABC transporter membrane protein 1, CUT1 family</fullName>
    </submittedName>
</protein>
<feature type="transmembrane region" description="Helical" evidence="7">
    <location>
        <begin position="68"/>
        <end position="90"/>
    </location>
</feature>
<dbReference type="RefSeq" id="WP_091685232.1">
    <property type="nucleotide sequence ID" value="NZ_BAABFM010000010.1"/>
</dbReference>
<dbReference type="PANTHER" id="PTHR30193">
    <property type="entry name" value="ABC TRANSPORTER PERMEASE PROTEIN"/>
    <property type="match status" value="1"/>
</dbReference>
<keyword evidence="3" id="KW-1003">Cell membrane</keyword>
<feature type="domain" description="ABC transmembrane type-1" evidence="8">
    <location>
        <begin position="65"/>
        <end position="280"/>
    </location>
</feature>
<organism evidence="9 10">
    <name type="scientific">Anaerocolumna aminovalerica</name>
    <dbReference type="NCBI Taxonomy" id="1527"/>
    <lineage>
        <taxon>Bacteria</taxon>
        <taxon>Bacillati</taxon>
        <taxon>Bacillota</taxon>
        <taxon>Clostridia</taxon>
        <taxon>Lachnospirales</taxon>
        <taxon>Lachnospiraceae</taxon>
        <taxon>Anaerocolumna</taxon>
    </lineage>
</organism>
<dbReference type="OrthoDB" id="9788108at2"/>
<feature type="transmembrane region" description="Helical" evidence="7">
    <location>
        <begin position="210"/>
        <end position="233"/>
    </location>
</feature>
<keyword evidence="5 7" id="KW-1133">Transmembrane helix</keyword>
<evidence type="ECO:0000256" key="6">
    <source>
        <dbReference type="ARBA" id="ARBA00023136"/>
    </source>
</evidence>
<dbReference type="AlphaFoldDB" id="A0A1I5DYS6"/>
<keyword evidence="2 7" id="KW-0813">Transport</keyword>
<dbReference type="InterPro" id="IPR035906">
    <property type="entry name" value="MetI-like_sf"/>
</dbReference>
<reference evidence="9 10" key="1">
    <citation type="submission" date="2016-10" db="EMBL/GenBank/DDBJ databases">
        <authorList>
            <person name="de Groot N.N."/>
        </authorList>
    </citation>
    <scope>NUCLEOTIDE SEQUENCE [LARGE SCALE GENOMIC DNA]</scope>
    <source>
        <strain evidence="9 10">DSM 1283</strain>
    </source>
</reference>
<keyword evidence="4 7" id="KW-0812">Transmembrane</keyword>
<evidence type="ECO:0000256" key="2">
    <source>
        <dbReference type="ARBA" id="ARBA00022448"/>
    </source>
</evidence>
<dbReference type="InterPro" id="IPR000515">
    <property type="entry name" value="MetI-like"/>
</dbReference>
<evidence type="ECO:0000256" key="5">
    <source>
        <dbReference type="ARBA" id="ARBA00022989"/>
    </source>
</evidence>
<dbReference type="CDD" id="cd06261">
    <property type="entry name" value="TM_PBP2"/>
    <property type="match status" value="1"/>
</dbReference>
<dbReference type="SUPFAM" id="SSF160964">
    <property type="entry name" value="MalF N-terminal region-like"/>
    <property type="match status" value="1"/>
</dbReference>
<comment type="subcellular location">
    <subcellularLocation>
        <location evidence="1 7">Cell membrane</location>
        <topology evidence="1 7">Multi-pass membrane protein</topology>
    </subcellularLocation>
</comment>
<dbReference type="GO" id="GO:0005886">
    <property type="term" value="C:plasma membrane"/>
    <property type="evidence" value="ECO:0007669"/>
    <property type="project" value="UniProtKB-SubCell"/>
</dbReference>
<feature type="transmembrane region" description="Helical" evidence="7">
    <location>
        <begin position="150"/>
        <end position="176"/>
    </location>
</feature>
<dbReference type="InterPro" id="IPR051393">
    <property type="entry name" value="ABC_transporter_permease"/>
</dbReference>
<dbReference type="Proteomes" id="UP000198806">
    <property type="component" value="Unassembled WGS sequence"/>
</dbReference>
<keyword evidence="10" id="KW-1185">Reference proteome</keyword>